<keyword evidence="9" id="KW-1185">Reference proteome</keyword>
<gene>
    <name evidence="8" type="ORF">LY90DRAFT_669715</name>
</gene>
<evidence type="ECO:0000313" key="9">
    <source>
        <dbReference type="Proteomes" id="UP000193920"/>
    </source>
</evidence>
<dbReference type="Proteomes" id="UP000193920">
    <property type="component" value="Unassembled WGS sequence"/>
</dbReference>
<dbReference type="InterPro" id="IPR011016">
    <property type="entry name" value="Znf_RING-CH"/>
</dbReference>
<proteinExistence type="predicted"/>
<evidence type="ECO:0000259" key="7">
    <source>
        <dbReference type="PROSITE" id="PS51292"/>
    </source>
</evidence>
<accession>A0A1Y2D7D3</accession>
<sequence length="245" mass="29267">MDKDCYNCFICWESFSLSDKKEASKVISCCRCNHNDYKYAHIECLRYWVNSLNGSNKKCNICCTPYIIQKSKVPLSTLLKSHWVVVYFYVLFLISTFIISVLSWAKYMLPIIVYIVTPQFNNEFNLEKENGTAITYINNGYFIRFYVIFQTVVFIFSIVYVGRMLLNYVEKDNKNNKLIGISPSNQIVLVDLRKKKEEEDDDDDLKERREKLKMNLIEIFSFIKEKVPFIKHNNKYKYNIHQWYK</sequence>
<feature type="domain" description="RING-type" evidence="6">
    <location>
        <begin position="8"/>
        <end position="62"/>
    </location>
</feature>
<evidence type="ECO:0000256" key="3">
    <source>
        <dbReference type="ARBA" id="ARBA00022833"/>
    </source>
</evidence>
<keyword evidence="1" id="KW-0479">Metal-binding</keyword>
<comment type="caution">
    <text evidence="8">The sequence shown here is derived from an EMBL/GenBank/DDBJ whole genome shotgun (WGS) entry which is preliminary data.</text>
</comment>
<keyword evidence="5" id="KW-0472">Membrane</keyword>
<dbReference type="InterPro" id="IPR001841">
    <property type="entry name" value="Znf_RING"/>
</dbReference>
<reference evidence="8 9" key="1">
    <citation type="submission" date="2016-08" db="EMBL/GenBank/DDBJ databases">
        <title>A Parts List for Fungal Cellulosomes Revealed by Comparative Genomics.</title>
        <authorList>
            <consortium name="DOE Joint Genome Institute"/>
            <person name="Haitjema C.H."/>
            <person name="Gilmore S.P."/>
            <person name="Henske J.K."/>
            <person name="Solomon K.V."/>
            <person name="De Groot R."/>
            <person name="Kuo A."/>
            <person name="Mondo S.J."/>
            <person name="Salamov A.A."/>
            <person name="Labutti K."/>
            <person name="Zhao Z."/>
            <person name="Chiniquy J."/>
            <person name="Barry K."/>
            <person name="Brewer H.M."/>
            <person name="Purvine S.O."/>
            <person name="Wright A.T."/>
            <person name="Boxma B."/>
            <person name="Van Alen T."/>
            <person name="Hackstein J.H."/>
            <person name="Baker S.E."/>
            <person name="Grigoriev I.V."/>
            <person name="O'Malley M.A."/>
        </authorList>
    </citation>
    <scope>NUCLEOTIDE SEQUENCE [LARGE SCALE GENOMIC DNA]</scope>
    <source>
        <strain evidence="8 9">G1</strain>
    </source>
</reference>
<dbReference type="AlphaFoldDB" id="A0A1Y2D7D3"/>
<feature type="transmembrane region" description="Helical" evidence="5">
    <location>
        <begin position="84"/>
        <end position="105"/>
    </location>
</feature>
<feature type="domain" description="RING-CH-type" evidence="7">
    <location>
        <begin position="1"/>
        <end position="69"/>
    </location>
</feature>
<keyword evidence="5" id="KW-0812">Transmembrane</keyword>
<evidence type="ECO:0000256" key="4">
    <source>
        <dbReference type="PROSITE-ProRule" id="PRU00175"/>
    </source>
</evidence>
<dbReference type="GO" id="GO:0008270">
    <property type="term" value="F:zinc ion binding"/>
    <property type="evidence" value="ECO:0007669"/>
    <property type="project" value="UniProtKB-KW"/>
</dbReference>
<keyword evidence="3" id="KW-0862">Zinc</keyword>
<dbReference type="OrthoDB" id="2146249at2759"/>
<keyword evidence="5" id="KW-1133">Transmembrane helix</keyword>
<keyword evidence="2 4" id="KW-0863">Zinc-finger</keyword>
<evidence type="ECO:0000259" key="6">
    <source>
        <dbReference type="PROSITE" id="PS50089"/>
    </source>
</evidence>
<protein>
    <submittedName>
        <fullName evidence="8">Uncharacterized protein</fullName>
    </submittedName>
</protein>
<evidence type="ECO:0000256" key="2">
    <source>
        <dbReference type="ARBA" id="ARBA00022771"/>
    </source>
</evidence>
<evidence type="ECO:0000256" key="5">
    <source>
        <dbReference type="SAM" id="Phobius"/>
    </source>
</evidence>
<evidence type="ECO:0000256" key="1">
    <source>
        <dbReference type="ARBA" id="ARBA00022723"/>
    </source>
</evidence>
<dbReference type="InterPro" id="IPR013083">
    <property type="entry name" value="Znf_RING/FYVE/PHD"/>
</dbReference>
<name>A0A1Y2D7D3_9FUNG</name>
<dbReference type="Gene3D" id="3.30.40.10">
    <property type="entry name" value="Zinc/RING finger domain, C3HC4 (zinc finger)"/>
    <property type="match status" value="1"/>
</dbReference>
<organism evidence="8 9">
    <name type="scientific">Neocallimastix californiae</name>
    <dbReference type="NCBI Taxonomy" id="1754190"/>
    <lineage>
        <taxon>Eukaryota</taxon>
        <taxon>Fungi</taxon>
        <taxon>Fungi incertae sedis</taxon>
        <taxon>Chytridiomycota</taxon>
        <taxon>Chytridiomycota incertae sedis</taxon>
        <taxon>Neocallimastigomycetes</taxon>
        <taxon>Neocallimastigales</taxon>
        <taxon>Neocallimastigaceae</taxon>
        <taxon>Neocallimastix</taxon>
    </lineage>
</organism>
<dbReference type="PROSITE" id="PS50089">
    <property type="entry name" value="ZF_RING_2"/>
    <property type="match status" value="1"/>
</dbReference>
<dbReference type="EMBL" id="MCOG01000079">
    <property type="protein sequence ID" value="ORY55190.1"/>
    <property type="molecule type" value="Genomic_DNA"/>
</dbReference>
<dbReference type="PROSITE" id="PS51292">
    <property type="entry name" value="ZF_RING_CH"/>
    <property type="match status" value="1"/>
</dbReference>
<evidence type="ECO:0000313" key="8">
    <source>
        <dbReference type="EMBL" id="ORY55190.1"/>
    </source>
</evidence>
<feature type="transmembrane region" description="Helical" evidence="5">
    <location>
        <begin position="145"/>
        <end position="166"/>
    </location>
</feature>